<keyword evidence="3 6" id="KW-0133">Cell shape</keyword>
<dbReference type="InterPro" id="IPR001182">
    <property type="entry name" value="FtsW/RodA"/>
</dbReference>
<comment type="function">
    <text evidence="6">Peptidoglycan polymerase that is essential for cell wall elongation.</text>
</comment>
<feature type="transmembrane region" description="Helical" evidence="6">
    <location>
        <begin position="49"/>
        <end position="67"/>
    </location>
</feature>
<evidence type="ECO:0000313" key="7">
    <source>
        <dbReference type="EMBL" id="SIN64710.1"/>
    </source>
</evidence>
<evidence type="ECO:0000256" key="3">
    <source>
        <dbReference type="ARBA" id="ARBA00022960"/>
    </source>
</evidence>
<evidence type="ECO:0000313" key="8">
    <source>
        <dbReference type="Proteomes" id="UP000185093"/>
    </source>
</evidence>
<feature type="transmembrane region" description="Helical" evidence="6">
    <location>
        <begin position="73"/>
        <end position="91"/>
    </location>
</feature>
<dbReference type="PANTHER" id="PTHR30474:SF1">
    <property type="entry name" value="PEPTIDOGLYCAN GLYCOSYLTRANSFERASE MRDB"/>
    <property type="match status" value="1"/>
</dbReference>
<keyword evidence="4 6" id="KW-1133">Transmembrane helix</keyword>
<proteinExistence type="inferred from homology"/>
<reference evidence="7 8" key="1">
    <citation type="submission" date="2016-11" db="EMBL/GenBank/DDBJ databases">
        <authorList>
            <person name="Varghese N."/>
            <person name="Submissions S."/>
        </authorList>
    </citation>
    <scope>NUCLEOTIDE SEQUENCE [LARGE SCALE GENOMIC DNA]</scope>
    <source>
        <strain evidence="7 8">DSM 20664</strain>
    </source>
</reference>
<dbReference type="HAMAP" id="MF_02079">
    <property type="entry name" value="PGT_RodA"/>
    <property type="match status" value="1"/>
</dbReference>
<keyword evidence="6" id="KW-1003">Cell membrane</keyword>
<comment type="similarity">
    <text evidence="6">Belongs to the SEDS family. MrdB/RodA subfamily.</text>
</comment>
<evidence type="ECO:0000256" key="5">
    <source>
        <dbReference type="ARBA" id="ARBA00023136"/>
    </source>
</evidence>
<keyword evidence="6" id="KW-0808">Transferase</keyword>
<feature type="transmembrane region" description="Helical" evidence="6">
    <location>
        <begin position="260"/>
        <end position="286"/>
    </location>
</feature>
<evidence type="ECO:0000256" key="4">
    <source>
        <dbReference type="ARBA" id="ARBA00022989"/>
    </source>
</evidence>
<protein>
    <recommendedName>
        <fullName evidence="6">Peptidoglycan glycosyltransferase RodA</fullName>
        <shortName evidence="6">PGT</shortName>
        <ecNumber evidence="6">2.4.99.28</ecNumber>
    </recommendedName>
    <alternativeName>
        <fullName evidence="6">Cell elongation protein RodA</fullName>
    </alternativeName>
    <alternativeName>
        <fullName evidence="6">Cell wall polymerase</fullName>
    </alternativeName>
    <alternativeName>
        <fullName evidence="6">Peptidoglycan polymerase</fullName>
        <shortName evidence="6">PG polymerase</shortName>
    </alternativeName>
</protein>
<sequence>MIKRNSWVEALSAIDMPLLAIVITLYVLGVMTIYSATFGQGTAYVERQLINGLVAAVVMLVFLYLGIKRMFDWSYVLYGGLVLALVVLLLLGNATRGSHRWIYISGFAFQPSEIGKLVLCLTLARFLALEETNGLRKLLKVMCLAGVSGVLVLLEPDLGTSIVYGVITISCLWLSGLPKRYFVAMFALGLAALPVMWMFLKDYQRLRILTFLNPNLDPLGAGYNVIQSRIAVGSGGILGKGFLQGTQSKLQFLPEPHTDFIFGVFAEEFGFLGSLAVLSLFALLIWRIVVIALRSKDVRVKVFAGGISGWLAFHVFESVGMSMGLMPVTGLALPFMSYGGSSLIAICGALGLLLSACLDIPARYE</sequence>
<comment type="caution">
    <text evidence="7">The sequence shown here is derived from an EMBL/GenBank/DDBJ whole genome shotgun (WGS) entry which is preliminary data.</text>
</comment>
<dbReference type="Pfam" id="PF01098">
    <property type="entry name" value="FTSW_RODA_SPOVE"/>
    <property type="match status" value="1"/>
</dbReference>
<dbReference type="PANTHER" id="PTHR30474">
    <property type="entry name" value="CELL CYCLE PROTEIN"/>
    <property type="match status" value="1"/>
</dbReference>
<dbReference type="InterPro" id="IPR011923">
    <property type="entry name" value="RodA/MrdB"/>
</dbReference>
<dbReference type="EMBL" id="FSQZ01000001">
    <property type="protein sequence ID" value="SIN64710.1"/>
    <property type="molecule type" value="Genomic_DNA"/>
</dbReference>
<evidence type="ECO:0000256" key="1">
    <source>
        <dbReference type="ARBA" id="ARBA00004141"/>
    </source>
</evidence>
<dbReference type="RefSeq" id="WP_074199256.1">
    <property type="nucleotide sequence ID" value="NZ_FSQZ01000001.1"/>
</dbReference>
<dbReference type="EC" id="2.4.99.28" evidence="6"/>
<feature type="transmembrane region" description="Helical" evidence="6">
    <location>
        <begin position="160"/>
        <end position="177"/>
    </location>
</feature>
<keyword evidence="8" id="KW-1185">Reference proteome</keyword>
<comment type="subcellular location">
    <subcellularLocation>
        <location evidence="6">Cell membrane</location>
        <topology evidence="6">Multi-pass membrane protein</topology>
    </subcellularLocation>
    <subcellularLocation>
        <location evidence="1">Membrane</location>
        <topology evidence="1">Multi-pass membrane protein</topology>
    </subcellularLocation>
</comment>
<accession>A0ABY1JC64</accession>
<keyword evidence="6" id="KW-0328">Glycosyltransferase</keyword>
<organism evidence="7 8">
    <name type="scientific">Acetomicrobium flavidum</name>
    <dbReference type="NCBI Taxonomy" id="49896"/>
    <lineage>
        <taxon>Bacteria</taxon>
        <taxon>Thermotogati</taxon>
        <taxon>Synergistota</taxon>
        <taxon>Synergistia</taxon>
        <taxon>Synergistales</taxon>
        <taxon>Acetomicrobiaceae</taxon>
        <taxon>Acetomicrobium</taxon>
    </lineage>
</organism>
<evidence type="ECO:0000256" key="2">
    <source>
        <dbReference type="ARBA" id="ARBA00022692"/>
    </source>
</evidence>
<comment type="catalytic activity">
    <reaction evidence="6">
        <text>[GlcNAc-(1-&gt;4)-Mur2Ac(oyl-L-Ala-gamma-D-Glu-L-Lys-D-Ala-D-Ala)](n)-di-trans,octa-cis-undecaprenyl diphosphate + beta-D-GlcNAc-(1-&gt;4)-Mur2Ac(oyl-L-Ala-gamma-D-Glu-L-Lys-D-Ala-D-Ala)-di-trans,octa-cis-undecaprenyl diphosphate = [GlcNAc-(1-&gt;4)-Mur2Ac(oyl-L-Ala-gamma-D-Glu-L-Lys-D-Ala-D-Ala)](n+1)-di-trans,octa-cis-undecaprenyl diphosphate + di-trans,octa-cis-undecaprenyl diphosphate + H(+)</text>
        <dbReference type="Rhea" id="RHEA:23708"/>
        <dbReference type="Rhea" id="RHEA-COMP:9602"/>
        <dbReference type="Rhea" id="RHEA-COMP:9603"/>
        <dbReference type="ChEBI" id="CHEBI:15378"/>
        <dbReference type="ChEBI" id="CHEBI:58405"/>
        <dbReference type="ChEBI" id="CHEBI:60033"/>
        <dbReference type="ChEBI" id="CHEBI:78435"/>
        <dbReference type="EC" id="2.4.99.28"/>
    </reaction>
</comment>
<feature type="transmembrane region" description="Helical" evidence="6">
    <location>
        <begin position="298"/>
        <end position="316"/>
    </location>
</feature>
<dbReference type="Proteomes" id="UP000185093">
    <property type="component" value="Unassembled WGS sequence"/>
</dbReference>
<keyword evidence="5 6" id="KW-0472">Membrane</keyword>
<name>A0ABY1JC64_9BACT</name>
<keyword evidence="6" id="KW-0961">Cell wall biogenesis/degradation</keyword>
<feature type="transmembrane region" description="Helical" evidence="6">
    <location>
        <begin position="16"/>
        <end position="37"/>
    </location>
</feature>
<feature type="transmembrane region" description="Helical" evidence="6">
    <location>
        <begin position="336"/>
        <end position="358"/>
    </location>
</feature>
<keyword evidence="2 6" id="KW-0812">Transmembrane</keyword>
<comment type="pathway">
    <text evidence="6">Cell wall biogenesis; peptidoglycan biosynthesis.</text>
</comment>
<evidence type="ECO:0000256" key="6">
    <source>
        <dbReference type="HAMAP-Rule" id="MF_02079"/>
    </source>
</evidence>
<feature type="transmembrane region" description="Helical" evidence="6">
    <location>
        <begin position="182"/>
        <end position="200"/>
    </location>
</feature>
<keyword evidence="6" id="KW-0573">Peptidoglycan synthesis</keyword>
<gene>
    <name evidence="6" type="primary">rodA</name>
    <name evidence="7" type="ORF">SAMN05444368_0655</name>
</gene>
<dbReference type="NCBIfam" id="TIGR02210">
    <property type="entry name" value="rodA_shape"/>
    <property type="match status" value="1"/>
</dbReference>